<reference evidence="3 4" key="1">
    <citation type="submission" date="2019-01" db="EMBL/GenBank/DDBJ databases">
        <title>Hymenobacter humicola sp. nov., isolated from soils in Antarctica.</title>
        <authorList>
            <person name="Sedlacek I."/>
            <person name="Holochova P."/>
            <person name="Kralova S."/>
            <person name="Pantucek R."/>
            <person name="Stankova E."/>
            <person name="Vrbovska V."/>
            <person name="Kristofova L."/>
            <person name="Svec P."/>
            <person name="Busse H.-J."/>
        </authorList>
    </citation>
    <scope>NUCLEOTIDE SEQUENCE [LARGE SCALE GENOMIC DNA]</scope>
    <source>
        <strain evidence="3 4">CCM 8852</strain>
    </source>
</reference>
<feature type="region of interest" description="Disordered" evidence="2">
    <location>
        <begin position="1"/>
        <end position="28"/>
    </location>
</feature>
<dbReference type="AlphaFoldDB" id="A0A418QQ42"/>
<dbReference type="InterPro" id="IPR036869">
    <property type="entry name" value="J_dom_sf"/>
</dbReference>
<dbReference type="Gene3D" id="1.10.287.110">
    <property type="entry name" value="DnaJ domain"/>
    <property type="match status" value="1"/>
</dbReference>
<dbReference type="Proteomes" id="UP000284250">
    <property type="component" value="Unassembled WGS sequence"/>
</dbReference>
<proteinExistence type="predicted"/>
<feature type="region of interest" description="Disordered" evidence="2">
    <location>
        <begin position="125"/>
        <end position="167"/>
    </location>
</feature>
<organism evidence="3 4">
    <name type="scientific">Hymenobacter rubripertinctus</name>
    <dbReference type="NCBI Taxonomy" id="2029981"/>
    <lineage>
        <taxon>Bacteria</taxon>
        <taxon>Pseudomonadati</taxon>
        <taxon>Bacteroidota</taxon>
        <taxon>Cytophagia</taxon>
        <taxon>Cytophagales</taxon>
        <taxon>Hymenobacteraceae</taxon>
        <taxon>Hymenobacter</taxon>
    </lineage>
</organism>
<feature type="coiled-coil region" evidence="1">
    <location>
        <begin position="33"/>
        <end position="60"/>
    </location>
</feature>
<gene>
    <name evidence="3" type="ORF">D0T11_17015</name>
</gene>
<evidence type="ECO:0000256" key="1">
    <source>
        <dbReference type="SAM" id="Coils"/>
    </source>
</evidence>
<evidence type="ECO:0000313" key="4">
    <source>
        <dbReference type="Proteomes" id="UP000284250"/>
    </source>
</evidence>
<protein>
    <submittedName>
        <fullName evidence="3">J domain-containing protein</fullName>
    </submittedName>
</protein>
<dbReference type="OrthoDB" id="114754at2"/>
<keyword evidence="4" id="KW-1185">Reference proteome</keyword>
<feature type="compositionally biased region" description="Low complexity" evidence="2">
    <location>
        <begin position="143"/>
        <end position="156"/>
    </location>
</feature>
<dbReference type="InterPro" id="IPR001623">
    <property type="entry name" value="DnaJ_domain"/>
</dbReference>
<comment type="caution">
    <text evidence="3">The sequence shown here is derived from an EMBL/GenBank/DDBJ whole genome shotgun (WGS) entry which is preliminary data.</text>
</comment>
<dbReference type="RefSeq" id="WP_119657010.1">
    <property type="nucleotide sequence ID" value="NZ_JBHUOI010000012.1"/>
</dbReference>
<dbReference type="EMBL" id="QYCN01000031">
    <property type="protein sequence ID" value="RIY07242.1"/>
    <property type="molecule type" value="Genomic_DNA"/>
</dbReference>
<accession>A0A418QQ42</accession>
<sequence>MHLHNPYTDLPAANSLPTLAPADAPGTPAQRAFAEAVARVEGQRQRLRELKAEQAEARRRYWQQVGPAAATVVQARQALFAPLEEALLLGFFSRLEEQQLTALLLGNARALQDRFGEDAAEMLRKYAPRRRTDDEKEDDEKAAAPAGAPHEQAAEAARNRRKTKQQRAEEAAAQAIRVQEQALLANTKTLYRQLARAHHPDLSRDEATHPQRTELMQRITEAYETNDLYTMLQLLAETTATSPTDDTLLARYTEALSQQQTELKQQLQALQYGENGFSGSTGKKREQEIRQIKRHLKAEAEYLAQVLRLVQEPAGLRQLLRELAAEGHGTV</sequence>
<name>A0A418QQ42_9BACT</name>
<evidence type="ECO:0000313" key="3">
    <source>
        <dbReference type="EMBL" id="RIY07242.1"/>
    </source>
</evidence>
<keyword evidence="1" id="KW-0175">Coiled coil</keyword>
<feature type="compositionally biased region" description="Basic and acidic residues" evidence="2">
    <location>
        <begin position="125"/>
        <end position="142"/>
    </location>
</feature>
<dbReference type="SUPFAM" id="SSF46565">
    <property type="entry name" value="Chaperone J-domain"/>
    <property type="match status" value="1"/>
</dbReference>
<evidence type="ECO:0000256" key="2">
    <source>
        <dbReference type="SAM" id="MobiDB-lite"/>
    </source>
</evidence>
<dbReference type="CDD" id="cd06257">
    <property type="entry name" value="DnaJ"/>
    <property type="match status" value="1"/>
</dbReference>